<dbReference type="GO" id="GO:0016567">
    <property type="term" value="P:protein ubiquitination"/>
    <property type="evidence" value="ECO:0007669"/>
    <property type="project" value="UniProtKB-UniPathway"/>
</dbReference>
<dbReference type="InterPro" id="IPR001841">
    <property type="entry name" value="Znf_RING"/>
</dbReference>
<evidence type="ECO:0000313" key="14">
    <source>
        <dbReference type="EMBL" id="CEM38757.1"/>
    </source>
</evidence>
<dbReference type="SUPFAM" id="SSF54534">
    <property type="entry name" value="FKBP-like"/>
    <property type="match status" value="1"/>
</dbReference>
<dbReference type="GO" id="GO:0005783">
    <property type="term" value="C:endoplasmic reticulum"/>
    <property type="evidence" value="ECO:0007669"/>
    <property type="project" value="InterPro"/>
</dbReference>
<name>A0A0G4H4Z9_VITBC</name>
<keyword evidence="10" id="KW-0472">Membrane</keyword>
<dbReference type="InterPro" id="IPR013083">
    <property type="entry name" value="Znf_RING/FYVE/PHD"/>
</dbReference>
<keyword evidence="8" id="KW-0833">Ubl conjugation pathway</keyword>
<dbReference type="PhylomeDB" id="A0A0G4H4Z9"/>
<evidence type="ECO:0000256" key="7">
    <source>
        <dbReference type="ARBA" id="ARBA00022771"/>
    </source>
</evidence>
<keyword evidence="9" id="KW-0862">Zinc</keyword>
<sequence length="428" mass="45582">MKLLALGKGTGGAGQSDITALIGVRQRHLGCVCGASEGIYLDQCGPLVFCEGCGGRDIITAFGDGLTDCISVAHPQTPQVSSVVCRCPHPLPLIRRASPCPHQSRTADRVSFVAPPAVLHQSMGSSWSSADPTAPSPSSVGVFECRVYEDGRGGYEMDVQGQRVAIDRSFHDHIKFGSADTDTSSVGSKRRRREDHNEPPPPAAGCPQCGATHEAPGRFACGICKEGATEPVVTRCGHMYCWACLGKWLLEEDQTSCPVCKAGVTVDSLIPIYGTAGGNQQDPRLRGIPQRPTAERTPNSHSVASGGGAPVGTSAAGTAGPQPSGTQQQRASDSEGFTVTPLGARYRIITPGTGRVPTANDRVKVDTIAWRDAFDGRDKAYDVRGWVRRVSDFGYELLREAVLSMREGETRQIIAGPRYIQLRLISIE</sequence>
<keyword evidence="5" id="KW-0808">Transferase</keyword>
<protein>
    <recommendedName>
        <fullName evidence="4">RING-type E3 ubiquitin transferase</fullName>
        <ecNumber evidence="4">2.3.2.27</ecNumber>
    </recommendedName>
</protein>
<evidence type="ECO:0000256" key="1">
    <source>
        <dbReference type="ARBA" id="ARBA00000900"/>
    </source>
</evidence>
<dbReference type="Gene3D" id="3.30.40.10">
    <property type="entry name" value="Zinc/RING finger domain, C3HC4 (zinc finger)"/>
    <property type="match status" value="1"/>
</dbReference>
<dbReference type="SUPFAM" id="SSF57850">
    <property type="entry name" value="RING/U-box"/>
    <property type="match status" value="1"/>
</dbReference>
<evidence type="ECO:0000259" key="13">
    <source>
        <dbReference type="PROSITE" id="PS50089"/>
    </source>
</evidence>
<proteinExistence type="predicted"/>
<keyword evidence="7 11" id="KW-0863">Zinc-finger</keyword>
<comment type="pathway">
    <text evidence="3">Protein modification; protein ubiquitination.</text>
</comment>
<gene>
    <name evidence="14" type="ORF">Vbra_1854</name>
</gene>
<dbReference type="GO" id="GO:0008270">
    <property type="term" value="F:zinc ion binding"/>
    <property type="evidence" value="ECO:0007669"/>
    <property type="project" value="UniProtKB-KW"/>
</dbReference>
<evidence type="ECO:0000256" key="6">
    <source>
        <dbReference type="ARBA" id="ARBA00022723"/>
    </source>
</evidence>
<evidence type="ECO:0000256" key="2">
    <source>
        <dbReference type="ARBA" id="ARBA00004308"/>
    </source>
</evidence>
<evidence type="ECO:0000256" key="11">
    <source>
        <dbReference type="PROSITE-ProRule" id="PRU00175"/>
    </source>
</evidence>
<organism evidence="14 15">
    <name type="scientific">Vitrella brassicaformis (strain CCMP3155)</name>
    <dbReference type="NCBI Taxonomy" id="1169540"/>
    <lineage>
        <taxon>Eukaryota</taxon>
        <taxon>Sar</taxon>
        <taxon>Alveolata</taxon>
        <taxon>Colpodellida</taxon>
        <taxon>Vitrellaceae</taxon>
        <taxon>Vitrella</taxon>
    </lineage>
</organism>
<dbReference type="STRING" id="1169540.A0A0G4H4Z9"/>
<dbReference type="Proteomes" id="UP000041254">
    <property type="component" value="Unassembled WGS sequence"/>
</dbReference>
<reference evidence="14 15" key="1">
    <citation type="submission" date="2014-11" db="EMBL/GenBank/DDBJ databases">
        <authorList>
            <person name="Zhu J."/>
            <person name="Qi W."/>
            <person name="Song R."/>
        </authorList>
    </citation>
    <scope>NUCLEOTIDE SEQUENCE [LARGE SCALE GENOMIC DNA]</scope>
</reference>
<dbReference type="Gene3D" id="3.10.50.40">
    <property type="match status" value="1"/>
</dbReference>
<dbReference type="GO" id="GO:0006511">
    <property type="term" value="P:ubiquitin-dependent protein catabolic process"/>
    <property type="evidence" value="ECO:0007669"/>
    <property type="project" value="InterPro"/>
</dbReference>
<dbReference type="VEuPathDB" id="CryptoDB:Vbra_1854"/>
<comment type="subcellular location">
    <subcellularLocation>
        <location evidence="2">Endomembrane system</location>
    </subcellularLocation>
</comment>
<dbReference type="PROSITE" id="PS50089">
    <property type="entry name" value="ZF_RING_2"/>
    <property type="match status" value="1"/>
</dbReference>
<keyword evidence="15" id="KW-1185">Reference proteome</keyword>
<evidence type="ECO:0000256" key="5">
    <source>
        <dbReference type="ARBA" id="ARBA00022679"/>
    </source>
</evidence>
<dbReference type="EMBL" id="CDMY01001000">
    <property type="protein sequence ID" value="CEM38757.1"/>
    <property type="molecule type" value="Genomic_DNA"/>
</dbReference>
<keyword evidence="6" id="KW-0479">Metal-binding</keyword>
<dbReference type="PANTHER" id="PTHR12313">
    <property type="entry name" value="E3 UBIQUITIN-PROTEIN LIGASE RNF5-RELATED"/>
    <property type="match status" value="1"/>
</dbReference>
<evidence type="ECO:0000313" key="15">
    <source>
        <dbReference type="Proteomes" id="UP000041254"/>
    </source>
</evidence>
<dbReference type="SMART" id="SM00184">
    <property type="entry name" value="RING"/>
    <property type="match status" value="1"/>
</dbReference>
<dbReference type="EC" id="2.3.2.27" evidence="4"/>
<comment type="catalytic activity">
    <reaction evidence="1">
        <text>S-ubiquitinyl-[E2 ubiquitin-conjugating enzyme]-L-cysteine + [acceptor protein]-L-lysine = [E2 ubiquitin-conjugating enzyme]-L-cysteine + N(6)-ubiquitinyl-[acceptor protein]-L-lysine.</text>
        <dbReference type="EC" id="2.3.2.27"/>
    </reaction>
</comment>
<feature type="region of interest" description="Disordered" evidence="12">
    <location>
        <begin position="175"/>
        <end position="207"/>
    </location>
</feature>
<dbReference type="InParanoid" id="A0A0G4H4Z9"/>
<dbReference type="OrthoDB" id="10254945at2759"/>
<dbReference type="GO" id="GO:0003755">
    <property type="term" value="F:peptidyl-prolyl cis-trans isomerase activity"/>
    <property type="evidence" value="ECO:0007669"/>
    <property type="project" value="InterPro"/>
</dbReference>
<feature type="region of interest" description="Disordered" evidence="12">
    <location>
        <begin position="275"/>
        <end position="335"/>
    </location>
</feature>
<evidence type="ECO:0000256" key="4">
    <source>
        <dbReference type="ARBA" id="ARBA00012483"/>
    </source>
</evidence>
<dbReference type="InterPro" id="IPR017907">
    <property type="entry name" value="Znf_RING_CS"/>
</dbReference>
<dbReference type="GO" id="GO:0061630">
    <property type="term" value="F:ubiquitin protein ligase activity"/>
    <property type="evidence" value="ECO:0007669"/>
    <property type="project" value="UniProtKB-EC"/>
</dbReference>
<evidence type="ECO:0000256" key="9">
    <source>
        <dbReference type="ARBA" id="ARBA00022833"/>
    </source>
</evidence>
<feature type="compositionally biased region" description="Polar residues" evidence="12">
    <location>
        <begin position="321"/>
        <end position="335"/>
    </location>
</feature>
<evidence type="ECO:0000256" key="8">
    <source>
        <dbReference type="ARBA" id="ARBA00022786"/>
    </source>
</evidence>
<dbReference type="AlphaFoldDB" id="A0A0G4H4Z9"/>
<evidence type="ECO:0000256" key="3">
    <source>
        <dbReference type="ARBA" id="ARBA00004906"/>
    </source>
</evidence>
<feature type="domain" description="RING-type" evidence="13">
    <location>
        <begin position="221"/>
        <end position="261"/>
    </location>
</feature>
<dbReference type="InterPro" id="IPR045103">
    <property type="entry name" value="RNF5/RNF185-like"/>
</dbReference>
<dbReference type="UniPathway" id="UPA00143"/>
<dbReference type="PROSITE" id="PS00518">
    <property type="entry name" value="ZF_RING_1"/>
    <property type="match status" value="1"/>
</dbReference>
<evidence type="ECO:0000256" key="12">
    <source>
        <dbReference type="SAM" id="MobiDB-lite"/>
    </source>
</evidence>
<dbReference type="Pfam" id="PF13920">
    <property type="entry name" value="zf-C3HC4_3"/>
    <property type="match status" value="1"/>
</dbReference>
<evidence type="ECO:0000256" key="10">
    <source>
        <dbReference type="ARBA" id="ARBA00023136"/>
    </source>
</evidence>
<accession>A0A0G4H4Z9</accession>
<dbReference type="InterPro" id="IPR046357">
    <property type="entry name" value="PPIase_dom_sf"/>
</dbReference>